<dbReference type="Proteomes" id="UP001240150">
    <property type="component" value="Chromosome"/>
</dbReference>
<evidence type="ECO:0000313" key="2">
    <source>
        <dbReference type="Proteomes" id="UP001240150"/>
    </source>
</evidence>
<dbReference type="RefSeq" id="WP_284920666.1">
    <property type="nucleotide sequence ID" value="NZ_CP126980.1"/>
</dbReference>
<proteinExistence type="predicted"/>
<name>A0ABY8WP76_9ACTN</name>
<gene>
    <name evidence="1" type="ORF">ACTOB_002873</name>
</gene>
<accession>A0ABY8WP76</accession>
<protein>
    <submittedName>
        <fullName evidence="1">Uncharacterized protein</fullName>
    </submittedName>
</protein>
<organism evidence="1 2">
    <name type="scientific">Actinoplanes oblitus</name>
    <dbReference type="NCBI Taxonomy" id="3040509"/>
    <lineage>
        <taxon>Bacteria</taxon>
        <taxon>Bacillati</taxon>
        <taxon>Actinomycetota</taxon>
        <taxon>Actinomycetes</taxon>
        <taxon>Micromonosporales</taxon>
        <taxon>Micromonosporaceae</taxon>
        <taxon>Actinoplanes</taxon>
    </lineage>
</organism>
<dbReference type="EMBL" id="CP126980">
    <property type="protein sequence ID" value="WIM99227.1"/>
    <property type="molecule type" value="Genomic_DNA"/>
</dbReference>
<sequence>MVENNNFAEFAEFGSTDDFLASIPWQIAQWTIFGGDLDGSPQGQELAQHVTNILTGMQAVRAAVKSPSDGSGVLQ</sequence>
<keyword evidence="2" id="KW-1185">Reference proteome</keyword>
<evidence type="ECO:0000313" key="1">
    <source>
        <dbReference type="EMBL" id="WIM99227.1"/>
    </source>
</evidence>
<reference evidence="1 2" key="1">
    <citation type="submission" date="2023-06" db="EMBL/GenBank/DDBJ databases">
        <authorList>
            <person name="Yushchuk O."/>
            <person name="Binda E."/>
            <person name="Ruckert-Reed C."/>
            <person name="Fedorenko V."/>
            <person name="Kalinowski J."/>
            <person name="Marinelli F."/>
        </authorList>
    </citation>
    <scope>NUCLEOTIDE SEQUENCE [LARGE SCALE GENOMIC DNA]</scope>
    <source>
        <strain evidence="1 2">NRRL 3884</strain>
    </source>
</reference>